<reference evidence="13 14" key="1">
    <citation type="submission" date="2019-08" db="EMBL/GenBank/DDBJ databases">
        <title>In-depth cultivation of the pig gut microbiome towards novel bacterial diversity and tailored functional studies.</title>
        <authorList>
            <person name="Wylensek D."/>
            <person name="Hitch T.C.A."/>
            <person name="Clavel T."/>
        </authorList>
    </citation>
    <scope>NUCLEOTIDE SEQUENCE [LARGE SCALE GENOMIC DNA]</scope>
    <source>
        <strain evidence="13 14">Oil-RF-744-WCA-WT-10</strain>
    </source>
</reference>
<feature type="domain" description="PDZ" evidence="12">
    <location>
        <begin position="245"/>
        <end position="341"/>
    </location>
</feature>
<evidence type="ECO:0000256" key="10">
    <source>
        <dbReference type="ARBA" id="ARBA00023136"/>
    </source>
</evidence>
<evidence type="ECO:0000256" key="3">
    <source>
        <dbReference type="ARBA" id="ARBA00007931"/>
    </source>
</evidence>
<gene>
    <name evidence="13" type="primary">rseP</name>
    <name evidence="13" type="ORF">FYJ29_10435</name>
</gene>
<dbReference type="PANTHER" id="PTHR42837">
    <property type="entry name" value="REGULATOR OF SIGMA-E PROTEASE RSEP"/>
    <property type="match status" value="1"/>
</dbReference>
<evidence type="ECO:0000256" key="11">
    <source>
        <dbReference type="SAM" id="Phobius"/>
    </source>
</evidence>
<dbReference type="InterPro" id="IPR001478">
    <property type="entry name" value="PDZ"/>
</dbReference>
<dbReference type="Proteomes" id="UP000483362">
    <property type="component" value="Unassembled WGS sequence"/>
</dbReference>
<keyword evidence="7" id="KW-0862">Zinc</keyword>
<evidence type="ECO:0000313" key="14">
    <source>
        <dbReference type="Proteomes" id="UP000483362"/>
    </source>
</evidence>
<dbReference type="SMART" id="SM00228">
    <property type="entry name" value="PDZ"/>
    <property type="match status" value="1"/>
</dbReference>
<evidence type="ECO:0000256" key="4">
    <source>
        <dbReference type="ARBA" id="ARBA00022670"/>
    </source>
</evidence>
<feature type="transmembrane region" description="Helical" evidence="11">
    <location>
        <begin position="473"/>
        <end position="493"/>
    </location>
</feature>
<keyword evidence="5 11" id="KW-0812">Transmembrane</keyword>
<evidence type="ECO:0000313" key="13">
    <source>
        <dbReference type="EMBL" id="MSS18171.1"/>
    </source>
</evidence>
<keyword evidence="9 13" id="KW-0482">Metalloprotease</keyword>
<evidence type="ECO:0000256" key="1">
    <source>
        <dbReference type="ARBA" id="ARBA00001947"/>
    </source>
</evidence>
<evidence type="ECO:0000256" key="9">
    <source>
        <dbReference type="ARBA" id="ARBA00023049"/>
    </source>
</evidence>
<dbReference type="RefSeq" id="WP_154328808.1">
    <property type="nucleotide sequence ID" value="NZ_CP045696.1"/>
</dbReference>
<proteinExistence type="inferred from homology"/>
<dbReference type="InterPro" id="IPR008915">
    <property type="entry name" value="Peptidase_M50"/>
</dbReference>
<dbReference type="InterPro" id="IPR036034">
    <property type="entry name" value="PDZ_sf"/>
</dbReference>
<dbReference type="InterPro" id="IPR004387">
    <property type="entry name" value="Pept_M50_Zn"/>
</dbReference>
<comment type="similarity">
    <text evidence="3">Belongs to the peptidase M50B family.</text>
</comment>
<organism evidence="13 14">
    <name type="scientific">Sodaliphilus pleomorphus</name>
    <dbReference type="NCBI Taxonomy" id="2606626"/>
    <lineage>
        <taxon>Bacteria</taxon>
        <taxon>Pseudomonadati</taxon>
        <taxon>Bacteroidota</taxon>
        <taxon>Bacteroidia</taxon>
        <taxon>Bacteroidales</taxon>
        <taxon>Muribaculaceae</taxon>
        <taxon>Sodaliphilus</taxon>
    </lineage>
</organism>
<dbReference type="Pfam" id="PF02163">
    <property type="entry name" value="Peptidase_M50"/>
    <property type="match status" value="2"/>
</dbReference>
<feature type="transmembrane region" description="Helical" evidence="11">
    <location>
        <begin position="165"/>
        <end position="190"/>
    </location>
</feature>
<keyword evidence="10 11" id="KW-0472">Membrane</keyword>
<name>A0A6L5XD52_9BACT</name>
<dbReference type="Gene3D" id="2.30.42.10">
    <property type="match status" value="1"/>
</dbReference>
<comment type="subcellular location">
    <subcellularLocation>
        <location evidence="2">Membrane</location>
        <topology evidence="2">Multi-pass membrane protein</topology>
    </subcellularLocation>
</comment>
<dbReference type="GO" id="GO:0016020">
    <property type="term" value="C:membrane"/>
    <property type="evidence" value="ECO:0007669"/>
    <property type="project" value="UniProtKB-SubCell"/>
</dbReference>
<dbReference type="GO" id="GO:0006508">
    <property type="term" value="P:proteolysis"/>
    <property type="evidence" value="ECO:0007669"/>
    <property type="project" value="UniProtKB-KW"/>
</dbReference>
<dbReference type="PANTHER" id="PTHR42837:SF2">
    <property type="entry name" value="MEMBRANE METALLOPROTEASE ARASP2, CHLOROPLASTIC-RELATED"/>
    <property type="match status" value="1"/>
</dbReference>
<dbReference type="CDD" id="cd06163">
    <property type="entry name" value="S2P-M50_PDZ_RseP-like"/>
    <property type="match status" value="1"/>
</dbReference>
<dbReference type="GO" id="GO:0004222">
    <property type="term" value="F:metalloendopeptidase activity"/>
    <property type="evidence" value="ECO:0007669"/>
    <property type="project" value="InterPro"/>
</dbReference>
<dbReference type="AlphaFoldDB" id="A0A6L5XD52"/>
<keyword evidence="14" id="KW-1185">Reference proteome</keyword>
<sequence>MDLLLSTNFLHNLVTTFGSQTFWIKALELILSLSILVFIHELGHYMWARIFGIKVNKFYLFFNPSLTLWKWKPKNHKHAFMVRASNAKITDEEGNEYEDEDEKEDAKLPSNYKATWRDTEYGLGWLPLGGYCAIDGMVDETQSAEKLKRPVKDFEFRSKPAWKRLMVMIGGVLNNFLLALVIYAGIVLAYGEEFIPMQNATSGYEFSPSAHKIGFVDGDIPLSADGKKLEFLDGKAMQAMVEAKQVQVLRNGSDTVVINIPDKYLFTVNKEMEDGRNFIMLRTPVVVDKTMPNMGAEKAHLRHGDHLIAVNGVATPSFNVFTAQLLANKGKTVPLTVVRNADTVTVDAPVDNAGKLGFQLANPITFYKTITKHYNIVECVPRGIKLGVDQMVSYVKSLRLIFTKEGAQSLGSFGAIGNLFPEKWDWQYFWSITAFLSIILAVMNILPIPILDGGYVLFLLVEIIFRKKPSMKFMNVALRIGLWFIILLMAYAIGNDVYRFLIK</sequence>
<evidence type="ECO:0000256" key="2">
    <source>
        <dbReference type="ARBA" id="ARBA00004141"/>
    </source>
</evidence>
<keyword evidence="6" id="KW-0378">Hydrolase</keyword>
<comment type="caution">
    <text evidence="13">The sequence shown here is derived from an EMBL/GenBank/DDBJ whole genome shotgun (WGS) entry which is preliminary data.</text>
</comment>
<accession>A0A6L5XD52</accession>
<evidence type="ECO:0000256" key="8">
    <source>
        <dbReference type="ARBA" id="ARBA00022989"/>
    </source>
</evidence>
<dbReference type="NCBIfam" id="TIGR00054">
    <property type="entry name" value="RIP metalloprotease RseP"/>
    <property type="match status" value="1"/>
</dbReference>
<keyword evidence="8 11" id="KW-1133">Transmembrane helix</keyword>
<feature type="transmembrane region" description="Helical" evidence="11">
    <location>
        <begin position="20"/>
        <end position="39"/>
    </location>
</feature>
<keyword evidence="4 13" id="KW-0645">Protease</keyword>
<comment type="cofactor">
    <cofactor evidence="1">
        <name>Zn(2+)</name>
        <dbReference type="ChEBI" id="CHEBI:29105"/>
    </cofactor>
</comment>
<dbReference type="PROSITE" id="PS50106">
    <property type="entry name" value="PDZ"/>
    <property type="match status" value="1"/>
</dbReference>
<dbReference type="SUPFAM" id="SSF50156">
    <property type="entry name" value="PDZ domain-like"/>
    <property type="match status" value="1"/>
</dbReference>
<evidence type="ECO:0000256" key="6">
    <source>
        <dbReference type="ARBA" id="ARBA00022801"/>
    </source>
</evidence>
<feature type="transmembrane region" description="Helical" evidence="11">
    <location>
        <begin position="428"/>
        <end position="461"/>
    </location>
</feature>
<protein>
    <submittedName>
        <fullName evidence="13">RIP metalloprotease RseP</fullName>
    </submittedName>
</protein>
<dbReference type="EMBL" id="VULT01000017">
    <property type="protein sequence ID" value="MSS18171.1"/>
    <property type="molecule type" value="Genomic_DNA"/>
</dbReference>
<evidence type="ECO:0000256" key="7">
    <source>
        <dbReference type="ARBA" id="ARBA00022833"/>
    </source>
</evidence>
<evidence type="ECO:0000259" key="12">
    <source>
        <dbReference type="PROSITE" id="PS50106"/>
    </source>
</evidence>
<evidence type="ECO:0000256" key="5">
    <source>
        <dbReference type="ARBA" id="ARBA00022692"/>
    </source>
</evidence>